<dbReference type="InterPro" id="IPR006427">
    <property type="entry name" value="Portal_HK97"/>
</dbReference>
<dbReference type="AlphaFoldDB" id="A0A268EKN3"/>
<reference evidence="2 3" key="1">
    <citation type="submission" date="2017-07" db="EMBL/GenBank/DDBJ databases">
        <title>Isolation and whole genome analysis of endospore-forming bacteria from heroin.</title>
        <authorList>
            <person name="Kalinowski J."/>
            <person name="Ahrens B."/>
            <person name="Al-Dilaimi A."/>
            <person name="Winkler A."/>
            <person name="Wibberg D."/>
            <person name="Schleenbecker U."/>
            <person name="Ruckert C."/>
            <person name="Wolfel R."/>
            <person name="Grass G."/>
        </authorList>
    </citation>
    <scope>NUCLEOTIDE SEQUENCE [LARGE SCALE GENOMIC DNA]</scope>
    <source>
        <strain evidence="2 3">7537-G1</strain>
    </source>
</reference>
<organism evidence="2 3">
    <name type="scientific">Paenibacillus campinasensis</name>
    <dbReference type="NCBI Taxonomy" id="66347"/>
    <lineage>
        <taxon>Bacteria</taxon>
        <taxon>Bacillati</taxon>
        <taxon>Bacillota</taxon>
        <taxon>Bacilli</taxon>
        <taxon>Bacillales</taxon>
        <taxon>Paenibacillaceae</taxon>
        <taxon>Paenibacillus</taxon>
    </lineage>
</organism>
<evidence type="ECO:0000256" key="1">
    <source>
        <dbReference type="SAM" id="MobiDB-lite"/>
    </source>
</evidence>
<dbReference type="Proteomes" id="UP000215596">
    <property type="component" value="Unassembled WGS sequence"/>
</dbReference>
<evidence type="ECO:0000313" key="2">
    <source>
        <dbReference type="EMBL" id="PAD73678.1"/>
    </source>
</evidence>
<sequence length="444" mass="50399">MKTLRIPIISRWLEKRSESSDLSNPKRWLYNALGIPYGNSIVVTERSAMRSTAVLTCVRILAETVASLPLPVYKRLKPRGRERVSHPVGDLLQRRPNPRMTAFTFRETMMTHILLWGNCYAEIEYDGKGDIKALWPIPPHRVEHMETEAGDPFFRVTTSDGKQHNVPFYAMFHIPGLGFDGKKGISVIQWAKRSIELALATEQFGADFFENGTNVGAVATHPGTLTDEAFERLKQSLREKYEGLGKAHRLMLLEEGMTFSKNTIPPNDAQFLETRKFQILEIARIFRVPPHMMADLERATFSNIEHQSTDFIVHSVRPWLIRWEQTINWKLFSETEQQRLFAEFLIEGYLRGDSAARAAFYKEMFNIGVYSQNDIREKENENPIPGGDRYFAPLNMIPLDLLDEYYKGKLAPKEALKGGDNDEGEQEGAEGMGAAGESAGGPEG</sequence>
<dbReference type="Pfam" id="PF04860">
    <property type="entry name" value="Phage_portal"/>
    <property type="match status" value="1"/>
</dbReference>
<dbReference type="NCBIfam" id="TIGR01537">
    <property type="entry name" value="portal_HK97"/>
    <property type="match status" value="1"/>
</dbReference>
<dbReference type="EMBL" id="NPBY01000063">
    <property type="protein sequence ID" value="PAD73678.1"/>
    <property type="molecule type" value="Genomic_DNA"/>
</dbReference>
<proteinExistence type="predicted"/>
<name>A0A268EKN3_9BACL</name>
<dbReference type="Gene3D" id="3.30.1120.70">
    <property type="match status" value="1"/>
</dbReference>
<protein>
    <submittedName>
        <fullName evidence="2">Phage portal protein</fullName>
    </submittedName>
</protein>
<feature type="region of interest" description="Disordered" evidence="1">
    <location>
        <begin position="413"/>
        <end position="444"/>
    </location>
</feature>
<gene>
    <name evidence="2" type="ORF">CHH67_19785</name>
</gene>
<comment type="caution">
    <text evidence="2">The sequence shown here is derived from an EMBL/GenBank/DDBJ whole genome shotgun (WGS) entry which is preliminary data.</text>
</comment>
<accession>A0A268EKN3</accession>
<evidence type="ECO:0000313" key="3">
    <source>
        <dbReference type="Proteomes" id="UP000215596"/>
    </source>
</evidence>
<feature type="compositionally biased region" description="Gly residues" evidence="1">
    <location>
        <begin position="430"/>
        <end position="444"/>
    </location>
</feature>
<dbReference type="OrthoDB" id="9765386at2"/>
<dbReference type="Gene3D" id="1.20.1270.210">
    <property type="match status" value="1"/>
</dbReference>
<dbReference type="RefSeq" id="WP_095267085.1">
    <property type="nucleotide sequence ID" value="NZ_NPBY01000063.1"/>
</dbReference>
<dbReference type="InterPro" id="IPR006944">
    <property type="entry name" value="Phage/GTA_portal"/>
</dbReference>
<dbReference type="Gene3D" id="3.40.140.120">
    <property type="match status" value="1"/>
</dbReference>